<protein>
    <submittedName>
        <fullName evidence="1">Uncharacterized protein</fullName>
    </submittedName>
</protein>
<accession>A0A6I1GMC9</accession>
<reference evidence="1 2" key="1">
    <citation type="submission" date="2019-09" db="EMBL/GenBank/DDBJ databases">
        <title>Characterization of the phylogenetic diversity of two novel species belonging to the genus Bifidobacterium: Bifidobacterium cebidarum sp. nov. and Bifidobacterium leontopitheci sp. nov.</title>
        <authorList>
            <person name="Lugli G.A."/>
            <person name="Duranti S."/>
            <person name="Milani C."/>
            <person name="Turroni F."/>
            <person name="Ventura M."/>
        </authorList>
    </citation>
    <scope>NUCLEOTIDE SEQUENCE [LARGE SCALE GENOMIC DNA]</scope>
    <source>
        <strain evidence="1 2">LMG 31471</strain>
    </source>
</reference>
<sequence length="309" mass="34402">MTRTAQEQQAYERFRAIAGDFVIPKQMIRNNSDDYRRQVFEEGVRPNQLWVARHEGYAAYVAIVSVGADERTVVAMPMDGDLDVQTRDSLIMLHDTPLGLPMVAWPALTTEIPVRLLAKPAGEFAESDMRIFVSGHPDGIRVQQGASPRFSMDEAIYDEMVAHIRRWHDMCAELPQLEPQKASAGVSLDRVAAMKELMRKMGMSLEDAAAVVDRTTPATDKQRRTLAGIGISLDDIPARTSTLPKDLLIEVEQPRWRAEADQYAARMEGDARLNLAQSAFALAARRTGHGRESWRGALMQAADGDTGRK</sequence>
<organism evidence="1 2">
    <name type="scientific">Bifidobacterium leontopitheci</name>
    <dbReference type="NCBI Taxonomy" id="2650774"/>
    <lineage>
        <taxon>Bacteria</taxon>
        <taxon>Bacillati</taxon>
        <taxon>Actinomycetota</taxon>
        <taxon>Actinomycetes</taxon>
        <taxon>Bifidobacteriales</taxon>
        <taxon>Bifidobacteriaceae</taxon>
        <taxon>Bifidobacterium</taxon>
    </lineage>
</organism>
<name>A0A6I1GMC9_9BIFI</name>
<keyword evidence="2" id="KW-1185">Reference proteome</keyword>
<dbReference type="Proteomes" id="UP000441772">
    <property type="component" value="Unassembled WGS sequence"/>
</dbReference>
<evidence type="ECO:0000313" key="2">
    <source>
        <dbReference type="Proteomes" id="UP000441772"/>
    </source>
</evidence>
<evidence type="ECO:0000313" key="1">
    <source>
        <dbReference type="EMBL" id="KAB7790487.1"/>
    </source>
</evidence>
<dbReference type="AlphaFoldDB" id="A0A6I1GMC9"/>
<dbReference type="EMBL" id="WBVT01000011">
    <property type="protein sequence ID" value="KAB7790487.1"/>
    <property type="molecule type" value="Genomic_DNA"/>
</dbReference>
<comment type="caution">
    <text evidence="1">The sequence shown here is derived from an EMBL/GenBank/DDBJ whole genome shotgun (WGS) entry which is preliminary data.</text>
</comment>
<proteinExistence type="predicted"/>
<gene>
    <name evidence="1" type="ORF">F7D09_0983</name>
</gene>